<dbReference type="RefSeq" id="WP_246806429.1">
    <property type="nucleotide sequence ID" value="NZ_JACHBG010000011.1"/>
</dbReference>
<evidence type="ECO:0000256" key="2">
    <source>
        <dbReference type="ARBA" id="ARBA00023015"/>
    </source>
</evidence>
<comment type="caution">
    <text evidence="9">The sequence shown here is derived from an EMBL/GenBank/DDBJ whole genome shotgun (WGS) entry which is preliminary data.</text>
</comment>
<dbReference type="Gene3D" id="1.10.10.10">
    <property type="entry name" value="Winged helix-like DNA-binding domain superfamily/Winged helix DNA-binding domain"/>
    <property type="match status" value="1"/>
</dbReference>
<keyword evidence="3 9" id="KW-0238">DNA-binding</keyword>
<evidence type="ECO:0000256" key="3">
    <source>
        <dbReference type="ARBA" id="ARBA00023125"/>
    </source>
</evidence>
<dbReference type="InterPro" id="IPR036390">
    <property type="entry name" value="WH_DNA-bd_sf"/>
</dbReference>
<evidence type="ECO:0000313" key="10">
    <source>
        <dbReference type="Proteomes" id="UP000565576"/>
    </source>
</evidence>
<evidence type="ECO:0000256" key="6">
    <source>
        <dbReference type="ARBA" id="ARBA00067332"/>
    </source>
</evidence>
<gene>
    <name evidence="9" type="ORF">GGD46_004402</name>
</gene>
<dbReference type="PROSITE" id="PS50931">
    <property type="entry name" value="HTH_LYSR"/>
    <property type="match status" value="1"/>
</dbReference>
<dbReference type="Proteomes" id="UP000565576">
    <property type="component" value="Unassembled WGS sequence"/>
</dbReference>
<dbReference type="AlphaFoldDB" id="A0A7X0MDP3"/>
<dbReference type="InterPro" id="IPR000847">
    <property type="entry name" value="LysR_HTH_N"/>
</dbReference>
<sequence length="314" mass="35000">MMLNKQQWPEIGDLDELMAFAAVAERLSFVQAAAALGRDATVLSRRVTALERRLNVRLLERTTRKVSLTEAGFALFERLRVGFSELREAEFDASQFASGAPNGRLRLTLPSTFGRMWVAPRLPEFLARYPEVSIEAEYSNRYSNLLEGGFDVAIRIGDLVDSSLVASRIANHSRLLCAAPAYLDRFGLPKHPEDLIRHICLGFTGFAFHPNWRFVRGADGERITVRVKSPYLADDAEALVEAAIRGSGIMMATNWLVEHRIARNELVQVLADWDLEGEGAIFVVVPSGRLLAGKTRAFLDWAKGLFAPVAPWKC</sequence>
<dbReference type="Pfam" id="PF00126">
    <property type="entry name" value="HTH_1"/>
    <property type="match status" value="1"/>
</dbReference>
<dbReference type="InterPro" id="IPR058163">
    <property type="entry name" value="LysR-type_TF_proteobact-type"/>
</dbReference>
<dbReference type="GO" id="GO:0006351">
    <property type="term" value="P:DNA-templated transcription"/>
    <property type="evidence" value="ECO:0007669"/>
    <property type="project" value="TreeGrafter"/>
</dbReference>
<name>A0A7X0MDP3_9HYPH</name>
<evidence type="ECO:0000259" key="8">
    <source>
        <dbReference type="PROSITE" id="PS50931"/>
    </source>
</evidence>
<proteinExistence type="inferred from homology"/>
<dbReference type="GO" id="GO:0043565">
    <property type="term" value="F:sequence-specific DNA binding"/>
    <property type="evidence" value="ECO:0007669"/>
    <property type="project" value="TreeGrafter"/>
</dbReference>
<evidence type="ECO:0000256" key="1">
    <source>
        <dbReference type="ARBA" id="ARBA00009437"/>
    </source>
</evidence>
<organism evidence="9 10">
    <name type="scientific">Rhizobium lusitanum</name>
    <dbReference type="NCBI Taxonomy" id="293958"/>
    <lineage>
        <taxon>Bacteria</taxon>
        <taxon>Pseudomonadati</taxon>
        <taxon>Pseudomonadota</taxon>
        <taxon>Alphaproteobacteria</taxon>
        <taxon>Hyphomicrobiales</taxon>
        <taxon>Rhizobiaceae</taxon>
        <taxon>Rhizobium/Agrobacterium group</taxon>
        <taxon>Rhizobium</taxon>
    </lineage>
</organism>
<dbReference type="PANTHER" id="PTHR30537:SF5">
    <property type="entry name" value="HTH-TYPE TRANSCRIPTIONAL ACTIVATOR TTDR-RELATED"/>
    <property type="match status" value="1"/>
</dbReference>
<dbReference type="EMBL" id="JACHBG010000011">
    <property type="protein sequence ID" value="MBB6487102.1"/>
    <property type="molecule type" value="Genomic_DNA"/>
</dbReference>
<keyword evidence="2" id="KW-0805">Transcription regulation</keyword>
<dbReference type="InterPro" id="IPR005119">
    <property type="entry name" value="LysR_subst-bd"/>
</dbReference>
<dbReference type="FunFam" id="1.10.10.10:FF:000001">
    <property type="entry name" value="LysR family transcriptional regulator"/>
    <property type="match status" value="1"/>
</dbReference>
<feature type="domain" description="HTH lysR-type" evidence="8">
    <location>
        <begin position="13"/>
        <end position="69"/>
    </location>
</feature>
<dbReference type="PANTHER" id="PTHR30537">
    <property type="entry name" value="HTH-TYPE TRANSCRIPTIONAL REGULATOR"/>
    <property type="match status" value="1"/>
</dbReference>
<comment type="function">
    <text evidence="5">Transcriptional regulator of the ttuABCDE tartrate utilization operon.</text>
</comment>
<keyword evidence="4" id="KW-0804">Transcription</keyword>
<evidence type="ECO:0000313" key="9">
    <source>
        <dbReference type="EMBL" id="MBB6487102.1"/>
    </source>
</evidence>
<dbReference type="GO" id="GO:0003700">
    <property type="term" value="F:DNA-binding transcription factor activity"/>
    <property type="evidence" value="ECO:0007669"/>
    <property type="project" value="InterPro"/>
</dbReference>
<dbReference type="SUPFAM" id="SSF53850">
    <property type="entry name" value="Periplasmic binding protein-like II"/>
    <property type="match status" value="1"/>
</dbReference>
<dbReference type="InterPro" id="IPR036388">
    <property type="entry name" value="WH-like_DNA-bd_sf"/>
</dbReference>
<comment type="similarity">
    <text evidence="1">Belongs to the LysR transcriptional regulatory family.</text>
</comment>
<dbReference type="SUPFAM" id="SSF46785">
    <property type="entry name" value="Winged helix' DNA-binding domain"/>
    <property type="match status" value="1"/>
</dbReference>
<protein>
    <recommendedName>
        <fullName evidence="6">HTH-type transcriptional regulator TtuA</fullName>
    </recommendedName>
    <alternativeName>
        <fullName evidence="7">Tartrate utilization transcriptional regulator</fullName>
    </alternativeName>
</protein>
<evidence type="ECO:0000256" key="7">
    <source>
        <dbReference type="ARBA" id="ARBA00083243"/>
    </source>
</evidence>
<reference evidence="9 10" key="1">
    <citation type="submission" date="2020-08" db="EMBL/GenBank/DDBJ databases">
        <title>Genomic Encyclopedia of Type Strains, Phase IV (KMG-V): Genome sequencing to study the core and pangenomes of soil and plant-associated prokaryotes.</title>
        <authorList>
            <person name="Whitman W."/>
        </authorList>
    </citation>
    <scope>NUCLEOTIDE SEQUENCE [LARGE SCALE GENOMIC DNA]</scope>
    <source>
        <strain evidence="9 10">SEMIA 4060</strain>
    </source>
</reference>
<dbReference type="Pfam" id="PF03466">
    <property type="entry name" value="LysR_substrate"/>
    <property type="match status" value="1"/>
</dbReference>
<evidence type="ECO:0000256" key="4">
    <source>
        <dbReference type="ARBA" id="ARBA00023163"/>
    </source>
</evidence>
<dbReference type="CDD" id="cd08422">
    <property type="entry name" value="PBP2_CrgA_like"/>
    <property type="match status" value="1"/>
</dbReference>
<evidence type="ECO:0000256" key="5">
    <source>
        <dbReference type="ARBA" id="ARBA00054626"/>
    </source>
</evidence>
<dbReference type="Gene3D" id="3.40.190.290">
    <property type="match status" value="1"/>
</dbReference>
<accession>A0A7X0MDP3</accession>